<keyword evidence="10" id="KW-1185">Reference proteome</keyword>
<gene>
    <name evidence="9" type="ORF">I7412_39985</name>
</gene>
<feature type="transmembrane region" description="Helical" evidence="7">
    <location>
        <begin position="281"/>
        <end position="303"/>
    </location>
</feature>
<dbReference type="SUPFAM" id="SSF161098">
    <property type="entry name" value="MetI-like"/>
    <property type="match status" value="1"/>
</dbReference>
<comment type="caution">
    <text evidence="9">The sequence shown here is derived from an EMBL/GenBank/DDBJ whole genome shotgun (WGS) entry which is preliminary data.</text>
</comment>
<feature type="transmembrane region" description="Helical" evidence="7">
    <location>
        <begin position="134"/>
        <end position="161"/>
    </location>
</feature>
<dbReference type="RefSeq" id="WP_202999951.1">
    <property type="nucleotide sequence ID" value="NZ_JADWYU010000141.1"/>
</dbReference>
<evidence type="ECO:0000256" key="2">
    <source>
        <dbReference type="ARBA" id="ARBA00022448"/>
    </source>
</evidence>
<evidence type="ECO:0000313" key="9">
    <source>
        <dbReference type="EMBL" id="MBL7633232.1"/>
    </source>
</evidence>
<evidence type="ECO:0000256" key="6">
    <source>
        <dbReference type="ARBA" id="ARBA00023136"/>
    </source>
</evidence>
<evidence type="ECO:0000313" key="10">
    <source>
        <dbReference type="Proteomes" id="UP000604475"/>
    </source>
</evidence>
<dbReference type="Gene3D" id="1.10.3720.10">
    <property type="entry name" value="MetI-like"/>
    <property type="match status" value="1"/>
</dbReference>
<dbReference type="PANTHER" id="PTHR43163">
    <property type="entry name" value="DIPEPTIDE TRANSPORT SYSTEM PERMEASE PROTEIN DPPB-RELATED"/>
    <property type="match status" value="1"/>
</dbReference>
<dbReference type="Proteomes" id="UP000604475">
    <property type="component" value="Unassembled WGS sequence"/>
</dbReference>
<dbReference type="Pfam" id="PF19300">
    <property type="entry name" value="BPD_transp_1_N"/>
    <property type="match status" value="1"/>
</dbReference>
<feature type="transmembrane region" description="Helical" evidence="7">
    <location>
        <begin position="181"/>
        <end position="200"/>
    </location>
</feature>
<proteinExistence type="inferred from homology"/>
<name>A0A937RNC4_9ACTN</name>
<keyword evidence="3" id="KW-1003">Cell membrane</keyword>
<dbReference type="GO" id="GO:0071916">
    <property type="term" value="F:dipeptide transmembrane transporter activity"/>
    <property type="evidence" value="ECO:0007669"/>
    <property type="project" value="TreeGrafter"/>
</dbReference>
<feature type="transmembrane region" description="Helical" evidence="7">
    <location>
        <begin position="239"/>
        <end position="261"/>
    </location>
</feature>
<evidence type="ECO:0000256" key="5">
    <source>
        <dbReference type="ARBA" id="ARBA00022989"/>
    </source>
</evidence>
<organism evidence="9 10">
    <name type="scientific">Frankia nepalensis</name>
    <dbReference type="NCBI Taxonomy" id="1836974"/>
    <lineage>
        <taxon>Bacteria</taxon>
        <taxon>Bacillati</taxon>
        <taxon>Actinomycetota</taxon>
        <taxon>Actinomycetes</taxon>
        <taxon>Frankiales</taxon>
        <taxon>Frankiaceae</taxon>
        <taxon>Frankia</taxon>
    </lineage>
</organism>
<reference evidence="9" key="1">
    <citation type="submission" date="2020-12" db="EMBL/GenBank/DDBJ databases">
        <title>Genomic characterization of non-nitrogen-fixing Frankia strains.</title>
        <authorList>
            <person name="Carlos-Shanley C."/>
            <person name="Guerra T."/>
            <person name="Hahn D."/>
        </authorList>
    </citation>
    <scope>NUCLEOTIDE SEQUENCE</scope>
    <source>
        <strain evidence="9">CN6</strain>
    </source>
</reference>
<feature type="domain" description="ABC transmembrane type-1" evidence="8">
    <location>
        <begin position="95"/>
        <end position="304"/>
    </location>
</feature>
<comment type="subcellular location">
    <subcellularLocation>
        <location evidence="1 7">Cell membrane</location>
        <topology evidence="1 7">Multi-pass membrane protein</topology>
    </subcellularLocation>
</comment>
<keyword evidence="5 7" id="KW-1133">Transmembrane helix</keyword>
<dbReference type="InterPro" id="IPR035906">
    <property type="entry name" value="MetI-like_sf"/>
</dbReference>
<evidence type="ECO:0000256" key="7">
    <source>
        <dbReference type="RuleBase" id="RU363032"/>
    </source>
</evidence>
<evidence type="ECO:0000256" key="3">
    <source>
        <dbReference type="ARBA" id="ARBA00022475"/>
    </source>
</evidence>
<comment type="similarity">
    <text evidence="7">Belongs to the binding-protein-dependent transport system permease family.</text>
</comment>
<protein>
    <submittedName>
        <fullName evidence="9">ABC transporter permease</fullName>
    </submittedName>
</protein>
<evidence type="ECO:0000256" key="1">
    <source>
        <dbReference type="ARBA" id="ARBA00004651"/>
    </source>
</evidence>
<dbReference type="PANTHER" id="PTHR43163:SF6">
    <property type="entry name" value="DIPEPTIDE TRANSPORT SYSTEM PERMEASE PROTEIN DPPB-RELATED"/>
    <property type="match status" value="1"/>
</dbReference>
<sequence>MTRALAHKLLQLLPVLVLVTVATTALVDLMPGSPGRAILGPDASPEAVAALDAQHGFDDPLPQRYLSWLGHALTGDLGSSVSNRQPVTDLIGERLPVTFEIALLALLLSVAVAVPLALWVAARPGGLADRVVSALTSATLSIPSFAVALVLAYLLAVNTHVFPVSGWVPFEDSPADNLRHVALPVFSLALAEIPIFVRILRGDLLTVLRQDFILTARTKGFSTPHVLLRHALRPASPSLVTLAGLAAGRLIGGTVIIESLFALPGLGNLATQAIYGKDLPVIQGVVLVVALSYVAVNALVDLLNSAIDPRTRTA</sequence>
<evidence type="ECO:0000259" key="8">
    <source>
        <dbReference type="PROSITE" id="PS50928"/>
    </source>
</evidence>
<keyword evidence="6 7" id="KW-0472">Membrane</keyword>
<feature type="transmembrane region" description="Helical" evidence="7">
    <location>
        <begin position="101"/>
        <end position="122"/>
    </location>
</feature>
<evidence type="ECO:0000256" key="4">
    <source>
        <dbReference type="ARBA" id="ARBA00022692"/>
    </source>
</evidence>
<dbReference type="InterPro" id="IPR000515">
    <property type="entry name" value="MetI-like"/>
</dbReference>
<dbReference type="CDD" id="cd06261">
    <property type="entry name" value="TM_PBP2"/>
    <property type="match status" value="1"/>
</dbReference>
<accession>A0A937RNC4</accession>
<dbReference type="AlphaFoldDB" id="A0A937RNC4"/>
<dbReference type="PROSITE" id="PS50928">
    <property type="entry name" value="ABC_TM1"/>
    <property type="match status" value="1"/>
</dbReference>
<dbReference type="Pfam" id="PF00528">
    <property type="entry name" value="BPD_transp_1"/>
    <property type="match status" value="1"/>
</dbReference>
<dbReference type="GO" id="GO:0005886">
    <property type="term" value="C:plasma membrane"/>
    <property type="evidence" value="ECO:0007669"/>
    <property type="project" value="UniProtKB-SubCell"/>
</dbReference>
<keyword evidence="2 7" id="KW-0813">Transport</keyword>
<dbReference type="EMBL" id="JAEACQ010000377">
    <property type="protein sequence ID" value="MBL7633232.1"/>
    <property type="molecule type" value="Genomic_DNA"/>
</dbReference>
<keyword evidence="4 7" id="KW-0812">Transmembrane</keyword>
<dbReference type="InterPro" id="IPR045621">
    <property type="entry name" value="BPD_transp_1_N"/>
</dbReference>